<evidence type="ECO:0000256" key="1">
    <source>
        <dbReference type="SAM" id="MobiDB-lite"/>
    </source>
</evidence>
<dbReference type="Proteomes" id="UP000823399">
    <property type="component" value="Unassembled WGS sequence"/>
</dbReference>
<gene>
    <name evidence="2" type="ORF">F5147DRAFT_652729</name>
</gene>
<evidence type="ECO:0000313" key="3">
    <source>
        <dbReference type="Proteomes" id="UP000823399"/>
    </source>
</evidence>
<accession>A0A9P7JUD9</accession>
<dbReference type="OrthoDB" id="2692244at2759"/>
<feature type="region of interest" description="Disordered" evidence="1">
    <location>
        <begin position="71"/>
        <end position="227"/>
    </location>
</feature>
<protein>
    <submittedName>
        <fullName evidence="2">Uncharacterized protein</fullName>
    </submittedName>
</protein>
<feature type="compositionally biased region" description="Basic and acidic residues" evidence="1">
    <location>
        <begin position="160"/>
        <end position="178"/>
    </location>
</feature>
<keyword evidence="3" id="KW-1185">Reference proteome</keyword>
<feature type="compositionally biased region" description="Polar residues" evidence="1">
    <location>
        <begin position="1"/>
        <end position="12"/>
    </location>
</feature>
<name>A0A9P7JUD9_9AGAM</name>
<dbReference type="EMBL" id="JABBWM010000026">
    <property type="protein sequence ID" value="KAG2108742.1"/>
    <property type="molecule type" value="Genomic_DNA"/>
</dbReference>
<dbReference type="AlphaFoldDB" id="A0A9P7JUD9"/>
<organism evidence="2 3">
    <name type="scientific">Suillus discolor</name>
    <dbReference type="NCBI Taxonomy" id="1912936"/>
    <lineage>
        <taxon>Eukaryota</taxon>
        <taxon>Fungi</taxon>
        <taxon>Dikarya</taxon>
        <taxon>Basidiomycota</taxon>
        <taxon>Agaricomycotina</taxon>
        <taxon>Agaricomycetes</taxon>
        <taxon>Agaricomycetidae</taxon>
        <taxon>Boletales</taxon>
        <taxon>Suillineae</taxon>
        <taxon>Suillaceae</taxon>
        <taxon>Suillus</taxon>
    </lineage>
</organism>
<dbReference type="GeneID" id="64695924"/>
<proteinExistence type="predicted"/>
<reference evidence="2" key="1">
    <citation type="journal article" date="2020" name="New Phytol.">
        <title>Comparative genomics reveals dynamic genome evolution in host specialist ectomycorrhizal fungi.</title>
        <authorList>
            <person name="Lofgren L.A."/>
            <person name="Nguyen N.H."/>
            <person name="Vilgalys R."/>
            <person name="Ruytinx J."/>
            <person name="Liao H.L."/>
            <person name="Branco S."/>
            <person name="Kuo A."/>
            <person name="LaButti K."/>
            <person name="Lipzen A."/>
            <person name="Andreopoulos W."/>
            <person name="Pangilinan J."/>
            <person name="Riley R."/>
            <person name="Hundley H."/>
            <person name="Na H."/>
            <person name="Barry K."/>
            <person name="Grigoriev I.V."/>
            <person name="Stajich J.E."/>
            <person name="Kennedy P.G."/>
        </authorList>
    </citation>
    <scope>NUCLEOTIDE SEQUENCE</scope>
    <source>
        <strain evidence="2">FC423</strain>
    </source>
</reference>
<evidence type="ECO:0000313" key="2">
    <source>
        <dbReference type="EMBL" id="KAG2108742.1"/>
    </source>
</evidence>
<comment type="caution">
    <text evidence="2">The sequence shown here is derived from an EMBL/GenBank/DDBJ whole genome shotgun (WGS) entry which is preliminary data.</text>
</comment>
<sequence>MSAVIQSDSSESAWDFEPSDGGFSSDQTSLIRKTKAFRTLQETNHGVLELHQENKVAVTILQDPSAEETLMHKAKNVRGDTISNIKTRPPTKTRPAQSTALHSLPEAADATWGAGMPEPSASQAPLTPLDNPRRVGPASRPANYADKEAASKYSANELDCGGKHGPKDGLEQPKEKGIQLKTKGHKCPAEDVLQDSPTKHTRSKAVDLPPKRSKKPNSRYAANFICS</sequence>
<feature type="region of interest" description="Disordered" evidence="1">
    <location>
        <begin position="1"/>
        <end position="27"/>
    </location>
</feature>
<dbReference type="RefSeq" id="XP_041293112.1">
    <property type="nucleotide sequence ID" value="XM_041433665.1"/>
</dbReference>